<dbReference type="InterPro" id="IPR050792">
    <property type="entry name" value="ADP-ribosylglycohydrolase"/>
</dbReference>
<evidence type="ECO:0000256" key="4">
    <source>
        <dbReference type="SAM" id="Phobius"/>
    </source>
</evidence>
<accession>C8X2T2</accession>
<dbReference type="Pfam" id="PF03747">
    <property type="entry name" value="ADP_ribosyl_GH"/>
    <property type="match status" value="1"/>
</dbReference>
<evidence type="ECO:0000313" key="5">
    <source>
        <dbReference type="EMBL" id="ACV68729.1"/>
    </source>
</evidence>
<dbReference type="Gene3D" id="1.10.4080.10">
    <property type="entry name" value="ADP-ribosylation/Crystallin J1"/>
    <property type="match status" value="1"/>
</dbReference>
<protein>
    <submittedName>
        <fullName evidence="5">ADP-ribosylation/Crystallin J1</fullName>
    </submittedName>
</protein>
<keyword evidence="4" id="KW-1133">Transmembrane helix</keyword>
<sequence>MNKTEDRIAGAIVGGLVGDALGVGPHWYYDLDALQREYGAWISDYTEPKPSRYHAGLRAGQNSQTGQVFRFLLDSLVDNDGYNQADFTARLDGLLQKLDGRPASGRYTDQAMRDVWKARQQEARSWEEAGSFADTAEAAIRAPLTALRFLQDPEQAVVTTVAQTGLTHVDPFIRGQSVAFGLLVAAVARGGGLEAMPQPVLSWLKPVQGLLAVPDPCGGAPVKFFDALLQPGWSAAAATDPAIRIFPPQKACRLFGLACTLGFMLPAAYYFVARFAYDFENAVLSAVNGGGNNMARAALTGALSGAQCGLSQIPLRFIEGLEAGNAVADKARTVAEAATRGMKEV</sequence>
<dbReference type="SUPFAM" id="SSF101478">
    <property type="entry name" value="ADP-ribosylglycohydrolase"/>
    <property type="match status" value="1"/>
</dbReference>
<dbReference type="OrthoDB" id="5297797at2"/>
<keyword evidence="4" id="KW-0472">Membrane</keyword>
<reference evidence="6" key="1">
    <citation type="submission" date="2009-09" db="EMBL/GenBank/DDBJ databases">
        <title>The complete chromosome of Desulfohalobium retbaense DSM 5692.</title>
        <authorList>
            <consortium name="US DOE Joint Genome Institute (JGI-PGF)"/>
            <person name="Lucas S."/>
            <person name="Copeland A."/>
            <person name="Lapidus A."/>
            <person name="Glavina del Rio T."/>
            <person name="Dalin E."/>
            <person name="Tice H."/>
            <person name="Bruce D."/>
            <person name="Goodwin L."/>
            <person name="Pitluck S."/>
            <person name="Kyrpides N."/>
            <person name="Mavromatis K."/>
            <person name="Ivanova N."/>
            <person name="Mikhailova N."/>
            <person name="Munk A.C."/>
            <person name="Brettin T."/>
            <person name="Detter J.C."/>
            <person name="Han C."/>
            <person name="Tapia R."/>
            <person name="Larimer F."/>
            <person name="Land M."/>
            <person name="Hauser L."/>
            <person name="Markowitz V."/>
            <person name="Cheng J.-F."/>
            <person name="Hugenholtz P."/>
            <person name="Woyke T."/>
            <person name="Wu D."/>
            <person name="Spring S."/>
            <person name="Klenk H.-P."/>
            <person name="Eisen J.A."/>
        </authorList>
    </citation>
    <scope>NUCLEOTIDE SEQUENCE [LARGE SCALE GENOMIC DNA]</scope>
    <source>
        <strain evidence="6">DSM 5692</strain>
    </source>
</reference>
<evidence type="ECO:0000313" key="6">
    <source>
        <dbReference type="Proteomes" id="UP000001052"/>
    </source>
</evidence>
<keyword evidence="2" id="KW-0378">Hydrolase</keyword>
<proteinExistence type="inferred from homology"/>
<name>C8X2T2_DESRD</name>
<dbReference type="GO" id="GO:0016787">
    <property type="term" value="F:hydrolase activity"/>
    <property type="evidence" value="ECO:0007669"/>
    <property type="project" value="UniProtKB-KW"/>
</dbReference>
<dbReference type="eggNOG" id="COG1397">
    <property type="taxonomic scope" value="Bacteria"/>
</dbReference>
<dbReference type="HOGENOM" id="CLU_046767_0_0_7"/>
<feature type="binding site" evidence="3">
    <location>
        <position position="63"/>
    </location>
    <ligand>
        <name>Mg(2+)</name>
        <dbReference type="ChEBI" id="CHEBI:18420"/>
        <label>1</label>
    </ligand>
</feature>
<dbReference type="PANTHER" id="PTHR16222:SF24">
    <property type="entry name" value="ADP-RIBOSYLHYDROLASE ARH3"/>
    <property type="match status" value="1"/>
</dbReference>
<keyword evidence="6" id="KW-1185">Reference proteome</keyword>
<evidence type="ECO:0000256" key="3">
    <source>
        <dbReference type="PIRSR" id="PIRSR605502-1"/>
    </source>
</evidence>
<reference evidence="5 6" key="2">
    <citation type="journal article" date="2010" name="Stand. Genomic Sci.">
        <title>Complete genome sequence of Desulfohalobium retbaense type strain (HR(100)).</title>
        <authorList>
            <person name="Spring S."/>
            <person name="Nolan M."/>
            <person name="Lapidus A."/>
            <person name="Glavina Del Rio T."/>
            <person name="Copeland A."/>
            <person name="Tice H."/>
            <person name="Cheng J.F."/>
            <person name="Lucas S."/>
            <person name="Land M."/>
            <person name="Chen F."/>
            <person name="Bruce D."/>
            <person name="Goodwin L."/>
            <person name="Pitluck S."/>
            <person name="Ivanova N."/>
            <person name="Mavromatis K."/>
            <person name="Mikhailova N."/>
            <person name="Pati A."/>
            <person name="Chen A."/>
            <person name="Palaniappan K."/>
            <person name="Hauser L."/>
            <person name="Chang Y.J."/>
            <person name="Jeffries C.D."/>
            <person name="Munk C."/>
            <person name="Kiss H."/>
            <person name="Chain P."/>
            <person name="Han C."/>
            <person name="Brettin T."/>
            <person name="Detter J.C."/>
            <person name="Schuler E."/>
            <person name="Goker M."/>
            <person name="Rohde M."/>
            <person name="Bristow J."/>
            <person name="Eisen J.A."/>
            <person name="Markowitz V."/>
            <person name="Hugenholtz P."/>
            <person name="Kyrpides N.C."/>
            <person name="Klenk H.P."/>
        </authorList>
    </citation>
    <scope>NUCLEOTIDE SEQUENCE [LARGE SCALE GENOMIC DNA]</scope>
    <source>
        <strain evidence="5 6">DSM 5692</strain>
    </source>
</reference>
<feature type="transmembrane region" description="Helical" evidence="4">
    <location>
        <begin position="254"/>
        <end position="272"/>
    </location>
</feature>
<dbReference type="GO" id="GO:0046872">
    <property type="term" value="F:metal ion binding"/>
    <property type="evidence" value="ECO:0007669"/>
    <property type="project" value="UniProtKB-KW"/>
</dbReference>
<dbReference type="EMBL" id="CP001734">
    <property type="protein sequence ID" value="ACV68729.1"/>
    <property type="molecule type" value="Genomic_DNA"/>
</dbReference>
<dbReference type="STRING" id="485915.Dret_1442"/>
<keyword evidence="3" id="KW-0460">Magnesium</keyword>
<gene>
    <name evidence="5" type="ordered locus">Dret_1442</name>
</gene>
<dbReference type="InterPro" id="IPR005502">
    <property type="entry name" value="Ribosyl_crysJ1"/>
</dbReference>
<dbReference type="PANTHER" id="PTHR16222">
    <property type="entry name" value="ADP-RIBOSYLGLYCOHYDROLASE"/>
    <property type="match status" value="1"/>
</dbReference>
<comment type="cofactor">
    <cofactor evidence="3">
        <name>Mg(2+)</name>
        <dbReference type="ChEBI" id="CHEBI:18420"/>
    </cofactor>
    <text evidence="3">Binds 2 magnesium ions per subunit.</text>
</comment>
<evidence type="ECO:0000256" key="1">
    <source>
        <dbReference type="ARBA" id="ARBA00010702"/>
    </source>
</evidence>
<keyword evidence="3" id="KW-0479">Metal-binding</keyword>
<evidence type="ECO:0000256" key="2">
    <source>
        <dbReference type="ARBA" id="ARBA00022801"/>
    </source>
</evidence>
<dbReference type="Proteomes" id="UP000001052">
    <property type="component" value="Chromosome"/>
</dbReference>
<dbReference type="KEGG" id="drt:Dret_1442"/>
<organism evidence="5 6">
    <name type="scientific">Desulfohalobium retbaense (strain ATCC 49708 / DSM 5692 / JCM 16813 / HR100)</name>
    <dbReference type="NCBI Taxonomy" id="485915"/>
    <lineage>
        <taxon>Bacteria</taxon>
        <taxon>Pseudomonadati</taxon>
        <taxon>Thermodesulfobacteriota</taxon>
        <taxon>Desulfovibrionia</taxon>
        <taxon>Desulfovibrionales</taxon>
        <taxon>Desulfohalobiaceae</taxon>
        <taxon>Desulfohalobium</taxon>
    </lineage>
</organism>
<keyword evidence="4" id="KW-0812">Transmembrane</keyword>
<dbReference type="InterPro" id="IPR036705">
    <property type="entry name" value="Ribosyl_crysJ1_sf"/>
</dbReference>
<dbReference type="AlphaFoldDB" id="C8X2T2"/>
<comment type="similarity">
    <text evidence="1">Belongs to the ADP-ribosylglycohydrolase family.</text>
</comment>
<dbReference type="RefSeq" id="WP_015751876.1">
    <property type="nucleotide sequence ID" value="NC_013223.1"/>
</dbReference>